<keyword evidence="2" id="KW-0472">Membrane</keyword>
<feature type="transmembrane region" description="Helical" evidence="2">
    <location>
        <begin position="303"/>
        <end position="327"/>
    </location>
</feature>
<feature type="region of interest" description="Disordered" evidence="1">
    <location>
        <begin position="1"/>
        <end position="21"/>
    </location>
</feature>
<feature type="transmembrane region" description="Helical" evidence="2">
    <location>
        <begin position="272"/>
        <end position="291"/>
    </location>
</feature>
<dbReference type="Proteomes" id="UP000198341">
    <property type="component" value="Chromosome 9"/>
</dbReference>
<organism evidence="4 5">
    <name type="scientific">Bathycoccus prasinos</name>
    <dbReference type="NCBI Taxonomy" id="41875"/>
    <lineage>
        <taxon>Eukaryota</taxon>
        <taxon>Viridiplantae</taxon>
        <taxon>Chlorophyta</taxon>
        <taxon>Mamiellophyceae</taxon>
        <taxon>Mamiellales</taxon>
        <taxon>Bathycoccaceae</taxon>
        <taxon>Bathycoccus</taxon>
    </lineage>
</organism>
<feature type="compositionally biased region" description="Polar residues" evidence="1">
    <location>
        <begin position="1"/>
        <end position="10"/>
    </location>
</feature>
<sequence>MSSSLTMGRITSSSSSLKTKTKNSFVVKKKTTTTTMNFINNNINTVRLRKKRYNFSTSFNPATAALHTTNNNNNNNNNIHTINTTTHSTSFFDVSTSSMQQQNRRRGRMSSKTNAAASSDEPPQKKVTESKPRLPAMDSMRFFLIGYIAIGHFIACATRDPLLLKMLSQVNVVVGAFFVLSGYVAAYTASELNKYEHTEKRFLPTKVAYTIQRVMGYYPLYFATQILFMPVFLIADVTYNGWAKSALHAGLTFSLSQAWFPSHAELWNAPTWFLSALTFAFVVLPYALPSIAKLKRKGLQRLFVKLILLTCLVKFAYCYDVSGFAFFEGTMPPKTHPSWMFWNSVRFSPLFSTIDVLIGAVSARLVMIDGVEKVNFDSVLQKPVIPLLLMIGLIVGRGYSIVSMSDAIARSIFVPLFAWFTMNIHRETVSSSPRASQFSISSVLSWKPLTYLGAISFPIYILHGPIGQIFYKRVVANKIFGFVFTSKPEFFPVWIGIVLVSAAIVNDVFLKNKKVQELSKNVSNSLVSLSISE</sequence>
<dbReference type="RefSeq" id="XP_007511166.1">
    <property type="nucleotide sequence ID" value="XM_007511104.1"/>
</dbReference>
<name>K8FF06_9CHLO</name>
<feature type="domain" description="Acyltransferase 3" evidence="3">
    <location>
        <begin position="136"/>
        <end position="503"/>
    </location>
</feature>
<evidence type="ECO:0000313" key="5">
    <source>
        <dbReference type="Proteomes" id="UP000198341"/>
    </source>
</evidence>
<feature type="transmembrane region" description="Helical" evidence="2">
    <location>
        <begin position="170"/>
        <end position="189"/>
    </location>
</feature>
<dbReference type="InterPro" id="IPR002656">
    <property type="entry name" value="Acyl_transf_3_dom"/>
</dbReference>
<evidence type="ECO:0000256" key="2">
    <source>
        <dbReference type="SAM" id="Phobius"/>
    </source>
</evidence>
<dbReference type="OrthoDB" id="5405781at2759"/>
<dbReference type="PANTHER" id="PTHR23028:SF53">
    <property type="entry name" value="ACYL_TRANSF_3 DOMAIN-CONTAINING PROTEIN"/>
    <property type="match status" value="1"/>
</dbReference>
<keyword evidence="2" id="KW-0812">Transmembrane</keyword>
<keyword evidence="5" id="KW-1185">Reference proteome</keyword>
<dbReference type="KEGG" id="bpg:Bathy09g04470"/>
<accession>K8FF06</accession>
<gene>
    <name evidence="4" type="ORF">Bathy09g04470</name>
</gene>
<feature type="transmembrane region" description="Helical" evidence="2">
    <location>
        <begin position="449"/>
        <end position="471"/>
    </location>
</feature>
<dbReference type="GO" id="GO:0000271">
    <property type="term" value="P:polysaccharide biosynthetic process"/>
    <property type="evidence" value="ECO:0007669"/>
    <property type="project" value="TreeGrafter"/>
</dbReference>
<feature type="compositionally biased region" description="Low complexity" evidence="1">
    <location>
        <begin position="11"/>
        <end position="21"/>
    </location>
</feature>
<dbReference type="EMBL" id="FO082270">
    <property type="protein sequence ID" value="CCO66726.1"/>
    <property type="molecule type" value="Genomic_DNA"/>
</dbReference>
<feature type="transmembrane region" description="Helical" evidence="2">
    <location>
        <begin position="491"/>
        <end position="510"/>
    </location>
</feature>
<dbReference type="Pfam" id="PF01757">
    <property type="entry name" value="Acyl_transf_3"/>
    <property type="match status" value="1"/>
</dbReference>
<dbReference type="AlphaFoldDB" id="K8FF06"/>
<feature type="compositionally biased region" description="Basic and acidic residues" evidence="1">
    <location>
        <begin position="122"/>
        <end position="131"/>
    </location>
</feature>
<reference evidence="4 5" key="1">
    <citation type="submission" date="2011-10" db="EMBL/GenBank/DDBJ databases">
        <authorList>
            <person name="Genoscope - CEA"/>
        </authorList>
    </citation>
    <scope>NUCLEOTIDE SEQUENCE [LARGE SCALE GENOMIC DNA]</scope>
    <source>
        <strain evidence="4 5">RCC 1105</strain>
    </source>
</reference>
<feature type="transmembrane region" description="Helical" evidence="2">
    <location>
        <begin position="216"/>
        <end position="235"/>
    </location>
</feature>
<evidence type="ECO:0000259" key="3">
    <source>
        <dbReference type="Pfam" id="PF01757"/>
    </source>
</evidence>
<feature type="region of interest" description="Disordered" evidence="1">
    <location>
        <begin position="94"/>
        <end position="131"/>
    </location>
</feature>
<evidence type="ECO:0000313" key="4">
    <source>
        <dbReference type="EMBL" id="CCO66726.1"/>
    </source>
</evidence>
<dbReference type="GO" id="GO:0016747">
    <property type="term" value="F:acyltransferase activity, transferring groups other than amino-acyl groups"/>
    <property type="evidence" value="ECO:0007669"/>
    <property type="project" value="InterPro"/>
</dbReference>
<proteinExistence type="predicted"/>
<feature type="transmembrane region" description="Helical" evidence="2">
    <location>
        <begin position="379"/>
        <end position="401"/>
    </location>
</feature>
<protein>
    <recommendedName>
        <fullName evidence="3">Acyltransferase 3 domain-containing protein</fullName>
    </recommendedName>
</protein>
<dbReference type="PANTHER" id="PTHR23028">
    <property type="entry name" value="ACETYLTRANSFERASE"/>
    <property type="match status" value="1"/>
</dbReference>
<dbReference type="GeneID" id="19013953"/>
<dbReference type="eggNOG" id="ENOG502SJ39">
    <property type="taxonomic scope" value="Eukaryota"/>
</dbReference>
<evidence type="ECO:0000256" key="1">
    <source>
        <dbReference type="SAM" id="MobiDB-lite"/>
    </source>
</evidence>
<dbReference type="InterPro" id="IPR050879">
    <property type="entry name" value="Acyltransferase_3"/>
</dbReference>
<dbReference type="GO" id="GO:0016020">
    <property type="term" value="C:membrane"/>
    <property type="evidence" value="ECO:0007669"/>
    <property type="project" value="TreeGrafter"/>
</dbReference>
<keyword evidence="2" id="KW-1133">Transmembrane helix</keyword>
<feature type="transmembrane region" description="Helical" evidence="2">
    <location>
        <begin position="140"/>
        <end position="158"/>
    </location>
</feature>